<dbReference type="Proteomes" id="UP001432163">
    <property type="component" value="Segment"/>
</dbReference>
<reference evidence="1" key="1">
    <citation type="submission" date="2023-11" db="EMBL/GenBank/DDBJ databases">
        <title>Complete genome sequence of Vibrio virus vB_VpM-pA2SJ1.</title>
        <authorList>
            <person name="Lim S.J."/>
            <person name="Park S.Y."/>
            <person name="Kim J.H."/>
        </authorList>
    </citation>
    <scope>NUCLEOTIDE SEQUENCE</scope>
</reference>
<name>A0AAX4J5A5_9CAUD</name>
<accession>A0AAX4J5A5</accession>
<proteinExistence type="predicted"/>
<dbReference type="EMBL" id="OR813779">
    <property type="protein sequence ID" value="WRQ13116.1"/>
    <property type="molecule type" value="Genomic_DNA"/>
</dbReference>
<sequence length="126" mass="14269">MCKSCEAVEIFVANVTEFPSGSNKAFEINGLVFNYDSSLDVVLIPEVMRGNYNHIDADCFEAFKKEQEEPEKAKQIDKLIEDLLPSNFKELPVPLQLVGLIKTVEKAKELYGKGWRVIETEENQEG</sequence>
<organism evidence="1 2">
    <name type="scientific">Vibrio phage vB_VpM-pA2SJ1</name>
    <dbReference type="NCBI Taxonomy" id="3095964"/>
    <lineage>
        <taxon>Viruses</taxon>
        <taxon>Duplodnaviria</taxon>
        <taxon>Heunggongvirae</taxon>
        <taxon>Uroviricota</taxon>
        <taxon>Caudoviricetes</taxon>
    </lineage>
</organism>
<evidence type="ECO:0000313" key="2">
    <source>
        <dbReference type="Proteomes" id="UP001432163"/>
    </source>
</evidence>
<evidence type="ECO:0000313" key="1">
    <source>
        <dbReference type="EMBL" id="WRQ13116.1"/>
    </source>
</evidence>
<protein>
    <submittedName>
        <fullName evidence="1">Uncharacterized protein</fullName>
    </submittedName>
</protein>